<reference evidence="4 5" key="1">
    <citation type="journal article" date="2022" name="Res Sq">
        <title>Evolution of multicellular longitudinally dividing oral cavity symbionts (Neisseriaceae).</title>
        <authorList>
            <person name="Nyongesa S."/>
            <person name="Weber P."/>
            <person name="Bernet E."/>
            <person name="Pullido F."/>
            <person name="Nieckarz M."/>
            <person name="Delaby M."/>
            <person name="Nieves C."/>
            <person name="Viehboeck T."/>
            <person name="Krause N."/>
            <person name="Rivera-Millot A."/>
            <person name="Nakamura A."/>
            <person name="Vischer N."/>
            <person name="VanNieuwenhze M."/>
            <person name="Brun Y."/>
            <person name="Cava F."/>
            <person name="Bulgheresi S."/>
            <person name="Veyrier F."/>
        </authorList>
    </citation>
    <scope>NUCLEOTIDE SEQUENCE [LARGE SCALE GENOMIC DNA]</scope>
    <source>
        <strain evidence="4 5">SN4</strain>
    </source>
</reference>
<dbReference type="Pfam" id="PF00293">
    <property type="entry name" value="NUDIX"/>
    <property type="match status" value="1"/>
</dbReference>
<dbReference type="PANTHER" id="PTHR43046:SF2">
    <property type="entry name" value="8-OXO-DGTP DIPHOSPHATASE-RELATED"/>
    <property type="match status" value="1"/>
</dbReference>
<keyword evidence="5" id="KW-1185">Reference proteome</keyword>
<dbReference type="PANTHER" id="PTHR43046">
    <property type="entry name" value="GDP-MANNOSE MANNOSYL HYDROLASE"/>
    <property type="match status" value="1"/>
</dbReference>
<evidence type="ECO:0000256" key="2">
    <source>
        <dbReference type="ARBA" id="ARBA00022801"/>
    </source>
</evidence>
<feature type="domain" description="Nudix hydrolase" evidence="3">
    <location>
        <begin position="4"/>
        <end position="132"/>
    </location>
</feature>
<dbReference type="PRINTS" id="PR00502">
    <property type="entry name" value="NUDIXFAMILY"/>
</dbReference>
<accession>A0ABY4E5L7</accession>
<protein>
    <submittedName>
        <fullName evidence="4">NUDIX domain-containing protein</fullName>
    </submittedName>
</protein>
<dbReference type="InterPro" id="IPR000086">
    <property type="entry name" value="NUDIX_hydrolase_dom"/>
</dbReference>
<dbReference type="InterPro" id="IPR020476">
    <property type="entry name" value="Nudix_hydrolase"/>
</dbReference>
<name>A0ABY4E5L7_9NEIS</name>
<evidence type="ECO:0000313" key="4">
    <source>
        <dbReference type="EMBL" id="UOO90650.1"/>
    </source>
</evidence>
<keyword evidence="2" id="KW-0378">Hydrolase</keyword>
<comment type="cofactor">
    <cofactor evidence="1">
        <name>Mg(2+)</name>
        <dbReference type="ChEBI" id="CHEBI:18420"/>
    </cofactor>
</comment>
<proteinExistence type="predicted"/>
<dbReference type="Proteomes" id="UP000832011">
    <property type="component" value="Chromosome"/>
</dbReference>
<dbReference type="RefSeq" id="WP_058304973.1">
    <property type="nucleotide sequence ID" value="NZ_CABKVG010000005.1"/>
</dbReference>
<dbReference type="CDD" id="cd04690">
    <property type="entry name" value="NUDIX_Hydrolase"/>
    <property type="match status" value="1"/>
</dbReference>
<gene>
    <name evidence="4" type="ORF">LVJ82_06670</name>
</gene>
<evidence type="ECO:0000313" key="5">
    <source>
        <dbReference type="Proteomes" id="UP000832011"/>
    </source>
</evidence>
<dbReference type="EMBL" id="CP091511">
    <property type="protein sequence ID" value="UOO90650.1"/>
    <property type="molecule type" value="Genomic_DNA"/>
</dbReference>
<sequence length="138" mass="15502">MTQAHTLATAGLIIVQHKALLLAYSKHKQAWYLPGGKIDAGETAEQALLREINEELSLNLDTTRLRHYTHISAPAYGEYPAITMEQDCFVYDLGCDTFQAQAEIGAARYFTWDEFQQLDTQVAGVIQVYAHLRADGWV</sequence>
<evidence type="ECO:0000256" key="1">
    <source>
        <dbReference type="ARBA" id="ARBA00001946"/>
    </source>
</evidence>
<dbReference type="SUPFAM" id="SSF55811">
    <property type="entry name" value="Nudix"/>
    <property type="match status" value="1"/>
</dbReference>
<dbReference type="PROSITE" id="PS51462">
    <property type="entry name" value="NUDIX"/>
    <property type="match status" value="1"/>
</dbReference>
<evidence type="ECO:0000259" key="3">
    <source>
        <dbReference type="PROSITE" id="PS51462"/>
    </source>
</evidence>
<organism evidence="4 5">
    <name type="scientific">Vitreoscilla massiliensis</name>
    <dbReference type="NCBI Taxonomy" id="1689272"/>
    <lineage>
        <taxon>Bacteria</taxon>
        <taxon>Pseudomonadati</taxon>
        <taxon>Pseudomonadota</taxon>
        <taxon>Betaproteobacteria</taxon>
        <taxon>Neisseriales</taxon>
        <taxon>Neisseriaceae</taxon>
        <taxon>Vitreoscilla</taxon>
    </lineage>
</organism>
<dbReference type="Gene3D" id="3.90.79.10">
    <property type="entry name" value="Nucleoside Triphosphate Pyrophosphohydrolase"/>
    <property type="match status" value="1"/>
</dbReference>
<dbReference type="InterPro" id="IPR015797">
    <property type="entry name" value="NUDIX_hydrolase-like_dom_sf"/>
</dbReference>